<name>A0A438C328_VITVI</name>
<dbReference type="SUPFAM" id="SSF54928">
    <property type="entry name" value="RNA-binding domain, RBD"/>
    <property type="match status" value="1"/>
</dbReference>
<keyword evidence="1" id="KW-0507">mRNA processing</keyword>
<evidence type="ECO:0000313" key="3">
    <source>
        <dbReference type="EMBL" id="RVW17316.1"/>
    </source>
</evidence>
<reference evidence="3 4" key="1">
    <citation type="journal article" date="2018" name="PLoS Genet.">
        <title>Population sequencing reveals clonal diversity and ancestral inbreeding in the grapevine cultivar Chardonnay.</title>
        <authorList>
            <person name="Roach M.J."/>
            <person name="Johnson D.L."/>
            <person name="Bohlmann J."/>
            <person name="van Vuuren H.J."/>
            <person name="Jones S.J."/>
            <person name="Pretorius I.S."/>
            <person name="Schmidt S.A."/>
            <person name="Borneman A.R."/>
        </authorList>
    </citation>
    <scope>NUCLEOTIDE SEQUENCE [LARGE SCALE GENOMIC DNA]</scope>
    <source>
        <strain evidence="4">cv. Chardonnay</strain>
        <tissue evidence="3">Leaf</tissue>
    </source>
</reference>
<dbReference type="EMBL" id="QGNW01002579">
    <property type="protein sequence ID" value="RVW17316.1"/>
    <property type="molecule type" value="Genomic_DNA"/>
</dbReference>
<dbReference type="InterPro" id="IPR050825">
    <property type="entry name" value="RBM42_RBP45_47-like"/>
</dbReference>
<comment type="caution">
    <text evidence="3">The sequence shown here is derived from an EMBL/GenBank/DDBJ whole genome shotgun (WGS) entry which is preliminary data.</text>
</comment>
<dbReference type="PANTHER" id="PTHR47640">
    <property type="entry name" value="TRNA SELENOCYSTEINE 1-ASSOCIATED PROTEIN 1-RELATED-RELATED"/>
    <property type="match status" value="1"/>
</dbReference>
<evidence type="ECO:0000256" key="1">
    <source>
        <dbReference type="ARBA" id="ARBA00022664"/>
    </source>
</evidence>
<sequence length="502" mass="54587">MAVRGGRYGDLSLHCLLEGVEACYRDEDLVRWSKGREEGKGLQGVLAEKLHHLGVVSSMEVRKMVYPAKVRSTSKELTEDGTVANLVKKDLGVIGEAVWLQPRESDVQIREEHLSRCLVRGGRGGFGGALLLFDFDVSSEAKMVARGSRRLRERVLHMVKWTPEFVARDVEGSTRADKGIGIGVQPLQFASVEVLFFNRRDMVIEVANCYGATIGRGLGSQGRSMRSTTGDGRVLGEVHVIGGLFSSKDQEPSSSKALMVSGFNFGPSPRKVNKKGGPTFKVNFEKAKDLLGLHKGSGVLARSLAYGRGSCKGVGVERGLKEGVGGRDEEMVSPLDMDSRCVMEGEDRGSLPSEFVKLGNFVGMLVVGFEREIISLLKNLEARKSRGVKNLGDKRKPPSSWGSFSIVGSPARVYLALLGIIPLFLQSSYGFVDYLDRASASLAIMTLHGRQVYGQALKVNWAYASGQREDTSGHFNIFVGDLSPEVTDATLYACFSVFASCS</sequence>
<dbReference type="PANTHER" id="PTHR47640:SF5">
    <property type="entry name" value="RRM DOMAIN-CONTAINING PROTEIN"/>
    <property type="match status" value="1"/>
</dbReference>
<protein>
    <submittedName>
        <fullName evidence="3">Oligouridylate-binding protein 1</fullName>
    </submittedName>
</protein>
<evidence type="ECO:0000313" key="4">
    <source>
        <dbReference type="Proteomes" id="UP000288805"/>
    </source>
</evidence>
<proteinExistence type="predicted"/>
<dbReference type="GO" id="GO:0003729">
    <property type="term" value="F:mRNA binding"/>
    <property type="evidence" value="ECO:0007669"/>
    <property type="project" value="InterPro"/>
</dbReference>
<organism evidence="3 4">
    <name type="scientific">Vitis vinifera</name>
    <name type="common">Grape</name>
    <dbReference type="NCBI Taxonomy" id="29760"/>
    <lineage>
        <taxon>Eukaryota</taxon>
        <taxon>Viridiplantae</taxon>
        <taxon>Streptophyta</taxon>
        <taxon>Embryophyta</taxon>
        <taxon>Tracheophyta</taxon>
        <taxon>Spermatophyta</taxon>
        <taxon>Magnoliopsida</taxon>
        <taxon>eudicotyledons</taxon>
        <taxon>Gunneridae</taxon>
        <taxon>Pentapetalae</taxon>
        <taxon>rosids</taxon>
        <taxon>Vitales</taxon>
        <taxon>Vitaceae</taxon>
        <taxon>Viteae</taxon>
        <taxon>Vitis</taxon>
    </lineage>
</organism>
<dbReference type="AlphaFoldDB" id="A0A438C328"/>
<gene>
    <name evidence="3" type="primary">UBP1_6</name>
    <name evidence="3" type="ORF">CK203_069154</name>
</gene>
<dbReference type="GO" id="GO:0006397">
    <property type="term" value="P:mRNA processing"/>
    <property type="evidence" value="ECO:0007669"/>
    <property type="project" value="UniProtKB-KW"/>
</dbReference>
<accession>A0A438C328</accession>
<dbReference type="InterPro" id="IPR012677">
    <property type="entry name" value="Nucleotide-bd_a/b_plait_sf"/>
</dbReference>
<dbReference type="InterPro" id="IPR035979">
    <property type="entry name" value="RBD_domain_sf"/>
</dbReference>
<evidence type="ECO:0000256" key="2">
    <source>
        <dbReference type="ARBA" id="ARBA00022884"/>
    </source>
</evidence>
<keyword evidence="2" id="KW-0694">RNA-binding</keyword>
<dbReference type="Proteomes" id="UP000288805">
    <property type="component" value="Unassembled WGS sequence"/>
</dbReference>
<dbReference type="Gene3D" id="3.30.70.330">
    <property type="match status" value="2"/>
</dbReference>